<reference evidence="2" key="1">
    <citation type="submission" date="2013-04" db="EMBL/GenBank/DDBJ databases">
        <title>The Genome Sequence of Fonticula alba ATCC 38817.</title>
        <authorList>
            <consortium name="The Broad Institute Genomics Platform"/>
            <person name="Russ C."/>
            <person name="Cuomo C."/>
            <person name="Burger G."/>
            <person name="Gray M.W."/>
            <person name="Holland P.W.H."/>
            <person name="King N."/>
            <person name="Lang F.B.F."/>
            <person name="Roger A.J."/>
            <person name="Ruiz-Trillo I."/>
            <person name="Brown M."/>
            <person name="Walker B."/>
            <person name="Young S."/>
            <person name="Zeng Q."/>
            <person name="Gargeya S."/>
            <person name="Fitzgerald M."/>
            <person name="Haas B."/>
            <person name="Abouelleil A."/>
            <person name="Allen A.W."/>
            <person name="Alvarado L."/>
            <person name="Arachchi H.M."/>
            <person name="Berlin A.M."/>
            <person name="Chapman S.B."/>
            <person name="Gainer-Dewar J."/>
            <person name="Goldberg J."/>
            <person name="Griggs A."/>
            <person name="Gujja S."/>
            <person name="Hansen M."/>
            <person name="Howarth C."/>
            <person name="Imamovic A."/>
            <person name="Ireland A."/>
            <person name="Larimer J."/>
            <person name="McCowan C."/>
            <person name="Murphy C."/>
            <person name="Pearson M."/>
            <person name="Poon T.W."/>
            <person name="Priest M."/>
            <person name="Roberts A."/>
            <person name="Saif S."/>
            <person name="Shea T."/>
            <person name="Sisk P."/>
            <person name="Sykes S."/>
            <person name="Wortman J."/>
            <person name="Nusbaum C."/>
            <person name="Birren B."/>
        </authorList>
    </citation>
    <scope>NUCLEOTIDE SEQUENCE [LARGE SCALE GENOMIC DNA]</scope>
    <source>
        <strain evidence="2">ATCC 38817</strain>
    </source>
</reference>
<feature type="compositionally biased region" description="Polar residues" evidence="1">
    <location>
        <begin position="281"/>
        <end position="299"/>
    </location>
</feature>
<feature type="region of interest" description="Disordered" evidence="1">
    <location>
        <begin position="159"/>
        <end position="179"/>
    </location>
</feature>
<dbReference type="EMBL" id="KB932201">
    <property type="protein sequence ID" value="KCV72516.1"/>
    <property type="molecule type" value="Genomic_DNA"/>
</dbReference>
<organism evidence="2">
    <name type="scientific">Fonticula alba</name>
    <name type="common">Slime mold</name>
    <dbReference type="NCBI Taxonomy" id="691883"/>
    <lineage>
        <taxon>Eukaryota</taxon>
        <taxon>Rotosphaerida</taxon>
        <taxon>Fonticulaceae</taxon>
        <taxon>Fonticula</taxon>
    </lineage>
</organism>
<keyword evidence="3" id="KW-1185">Reference proteome</keyword>
<feature type="region of interest" description="Disordered" evidence="1">
    <location>
        <begin position="555"/>
        <end position="588"/>
    </location>
</feature>
<gene>
    <name evidence="2" type="ORF">H696_00110</name>
</gene>
<feature type="compositionally biased region" description="Low complexity" evidence="1">
    <location>
        <begin position="84"/>
        <end position="101"/>
    </location>
</feature>
<feature type="compositionally biased region" description="Low complexity" evidence="1">
    <location>
        <begin position="555"/>
        <end position="568"/>
    </location>
</feature>
<feature type="compositionally biased region" description="Polar residues" evidence="1">
    <location>
        <begin position="164"/>
        <end position="176"/>
    </location>
</feature>
<feature type="region of interest" description="Disordered" evidence="1">
    <location>
        <begin position="424"/>
        <end position="456"/>
    </location>
</feature>
<evidence type="ECO:0000313" key="3">
    <source>
        <dbReference type="Proteomes" id="UP000030693"/>
    </source>
</evidence>
<feature type="region of interest" description="Disordered" evidence="1">
    <location>
        <begin position="30"/>
        <end position="56"/>
    </location>
</feature>
<accession>A0A058ZEZ7</accession>
<sequence>MPTPPAPSVLYPSQSGTLARKSSLLVLSPDSRSGLASASTQLDAGPSSRPPPVPAATAAAATAALAAIHAPGDAIGPSVAATNAAATAAASTTGTISASSAMSQPLPSAGRRPVLSGRGSTSSEASPSLAAGASNASISSMGNGPGELPSYYAVYAERERERQSALQNERSQLNTMRSRSFFQRRSSVEIDALDGLLAGSSSPTAATAAALAAENPVSRAASSLAHTLRRGSSNIGHAIGESVSSMSLRRGSAGSGAPQRPSITEMSTFSPPVPAGGQGGSRQASPLSPASDAGSSSTVPDDEDAVQVLDEVSFGRAPVAAGSSRAQRQQEAARILLAGDGPGSRSMAGGGPPRERMVFDNDHDEVDELTASDDSSFEFYSDFDSDFDSDHEFEGTGHAAISPDKKPLPPPSIITDPAKLRLGADGSSHPFPSPGVTAGSLPPKPTVGGARGPALGTEARRPVQAPFRPPTRSGMSPMVMAAPSLADLSGRRWSSSISLAHGSQGALGTQGSARRPSLLPGMASKADQPADVPMAAKAGASPYFLPSAYPISPMSSGRRTTISGSTDTLGRVALRPGTSHSTTGTPRQRIYLSMNPPKTTYRQRLRIRRAQRINVILREPGVRKQLAALRTHKVHT</sequence>
<dbReference type="AlphaFoldDB" id="A0A058ZEZ7"/>
<feature type="compositionally biased region" description="Polar residues" evidence="1">
    <location>
        <begin position="261"/>
        <end position="270"/>
    </location>
</feature>
<feature type="region of interest" description="Disordered" evidence="1">
    <location>
        <begin position="245"/>
        <end position="355"/>
    </location>
</feature>
<name>A0A058ZEZ7_FONAL</name>
<evidence type="ECO:0000256" key="1">
    <source>
        <dbReference type="SAM" id="MobiDB-lite"/>
    </source>
</evidence>
<feature type="region of interest" description="Disordered" evidence="1">
    <location>
        <begin position="84"/>
        <end position="145"/>
    </location>
</feature>
<evidence type="ECO:0000313" key="2">
    <source>
        <dbReference type="EMBL" id="KCV72516.1"/>
    </source>
</evidence>
<dbReference type="RefSeq" id="XP_009492217.1">
    <property type="nucleotide sequence ID" value="XM_009493942.1"/>
</dbReference>
<dbReference type="Proteomes" id="UP000030693">
    <property type="component" value="Unassembled WGS sequence"/>
</dbReference>
<proteinExistence type="predicted"/>
<feature type="region of interest" description="Disordered" evidence="1">
    <location>
        <begin position="502"/>
        <end position="527"/>
    </location>
</feature>
<protein>
    <submittedName>
        <fullName evidence="2">Uncharacterized protein</fullName>
    </submittedName>
</protein>
<dbReference type="GeneID" id="20524835"/>
<feature type="compositionally biased region" description="Polar residues" evidence="1">
    <location>
        <begin position="30"/>
        <end position="42"/>
    </location>
</feature>